<protein>
    <recommendedName>
        <fullName evidence="3">Apea-like HEPN domain-containing protein</fullName>
    </recommendedName>
</protein>
<accession>A0A2S6I539</accession>
<dbReference type="RefSeq" id="WP_104420713.1">
    <property type="nucleotide sequence ID" value="NZ_PTJC01000006.1"/>
</dbReference>
<dbReference type="AlphaFoldDB" id="A0A2S6I539"/>
<gene>
    <name evidence="1" type="ORF">CLV84_3188</name>
</gene>
<sequence>MSSNFIFELLCIDPDDISDQRGFIHAISYSNDVWNGKSPIITKDKNGNDFIKGESGLTVSVINVDTSKILTDLVEAAFVLRVESPMFEPLEPFRQRLLRHLSEKLRFAHLRVLQDDISSEIANQLYPKINAVENLLRRYLIKFFFQRVGMSWWEVTATPKMIEKVKARQRNRSNQFSYFINSDIEFADFDDLGLLIYKQSTGFNEPEKVLERLTSIETLEELRELKGNLEGNYTKYFKTFFRDKNFERLWKEMSKIRNKVAHQATFFHSELRKGIELSSELTSIIKEAESHIDEIVLSLKEKQAIHQAAAEVVREEQEEAAVQQAHEINNRSAHVTAQEEVATPMPATVEQKENSGEYRVKLTGPKIIGKIKLEHKTNTYRDTAPPGYRVITAEEIMEELHEALHLNFTTYVGLKWFVTQYLANKGYAIGTTYSLVNILIEQTHIELYDYESPEGYMIKAVRLPVGK</sequence>
<proteinExistence type="predicted"/>
<comment type="caution">
    <text evidence="1">The sequence shown here is derived from an EMBL/GenBank/DDBJ whole genome shotgun (WGS) entry which is preliminary data.</text>
</comment>
<evidence type="ECO:0008006" key="3">
    <source>
        <dbReference type="Google" id="ProtNLM"/>
    </source>
</evidence>
<dbReference type="EMBL" id="PTJC01000006">
    <property type="protein sequence ID" value="PPK86265.1"/>
    <property type="molecule type" value="Genomic_DNA"/>
</dbReference>
<keyword evidence="2" id="KW-1185">Reference proteome</keyword>
<evidence type="ECO:0000313" key="1">
    <source>
        <dbReference type="EMBL" id="PPK86265.1"/>
    </source>
</evidence>
<organism evidence="1 2">
    <name type="scientific">Neolewinella xylanilytica</name>
    <dbReference type="NCBI Taxonomy" id="1514080"/>
    <lineage>
        <taxon>Bacteria</taxon>
        <taxon>Pseudomonadati</taxon>
        <taxon>Bacteroidota</taxon>
        <taxon>Saprospiria</taxon>
        <taxon>Saprospirales</taxon>
        <taxon>Lewinellaceae</taxon>
        <taxon>Neolewinella</taxon>
    </lineage>
</organism>
<evidence type="ECO:0000313" key="2">
    <source>
        <dbReference type="Proteomes" id="UP000237662"/>
    </source>
</evidence>
<dbReference type="OrthoDB" id="1414649at2"/>
<name>A0A2S6I539_9BACT</name>
<dbReference type="Proteomes" id="UP000237662">
    <property type="component" value="Unassembled WGS sequence"/>
</dbReference>
<reference evidence="1 2" key="1">
    <citation type="submission" date="2018-02" db="EMBL/GenBank/DDBJ databases">
        <title>Genomic Encyclopedia of Archaeal and Bacterial Type Strains, Phase II (KMG-II): from individual species to whole genera.</title>
        <authorList>
            <person name="Goeker M."/>
        </authorList>
    </citation>
    <scope>NUCLEOTIDE SEQUENCE [LARGE SCALE GENOMIC DNA]</scope>
    <source>
        <strain evidence="1 2">DSM 29526</strain>
    </source>
</reference>